<protein>
    <recommendedName>
        <fullName evidence="4">PPPDE domain-containing protein</fullName>
    </recommendedName>
</protein>
<evidence type="ECO:0000256" key="3">
    <source>
        <dbReference type="ARBA" id="ARBA00022801"/>
    </source>
</evidence>
<proteinExistence type="inferred from homology"/>
<evidence type="ECO:0000313" key="5">
    <source>
        <dbReference type="EMBL" id="KAJ8603506.1"/>
    </source>
</evidence>
<keyword evidence="3" id="KW-0378">Hydrolase</keyword>
<evidence type="ECO:0000256" key="1">
    <source>
        <dbReference type="ARBA" id="ARBA00008140"/>
    </source>
</evidence>
<accession>A0AAD7UEA2</accession>
<comment type="similarity">
    <text evidence="1">Belongs to the DeSI family.</text>
</comment>
<sequence>MRVALNVYALRDFNEANEFLSSVGLGFYHSGVEIDGREYSYAPNVGIYDTSPRSVPNAVFRGTVEMGQFEGGRATLADAIDSLRARFTPSGYDIMTNNCNAFADALVFELTTAHVPPWINRMALLGSCVACLLPRHLLKPPDGLPAPSRGTTVSANTTTSFQAFQGTGYSMAAESAGAASPSPTDLSAKIRAATLRRLDASPD</sequence>
<dbReference type="InterPro" id="IPR042266">
    <property type="entry name" value="PPPDE_sf"/>
</dbReference>
<dbReference type="SMART" id="SM01179">
    <property type="entry name" value="DUF862"/>
    <property type="match status" value="1"/>
</dbReference>
<keyword evidence="6" id="KW-1185">Reference proteome</keyword>
<dbReference type="PANTHER" id="PTHR12378">
    <property type="entry name" value="DESUMOYLATING ISOPEPTIDASE"/>
    <property type="match status" value="1"/>
</dbReference>
<dbReference type="GO" id="GO:0016579">
    <property type="term" value="P:protein deubiquitination"/>
    <property type="evidence" value="ECO:0007669"/>
    <property type="project" value="TreeGrafter"/>
</dbReference>
<organism evidence="5 6">
    <name type="scientific">Chrysophaeum taylorii</name>
    <dbReference type="NCBI Taxonomy" id="2483200"/>
    <lineage>
        <taxon>Eukaryota</taxon>
        <taxon>Sar</taxon>
        <taxon>Stramenopiles</taxon>
        <taxon>Ochrophyta</taxon>
        <taxon>Pelagophyceae</taxon>
        <taxon>Pelagomonadales</taxon>
        <taxon>Pelagomonadaceae</taxon>
        <taxon>Chrysophaeum</taxon>
    </lineage>
</organism>
<dbReference type="Proteomes" id="UP001230188">
    <property type="component" value="Unassembled WGS sequence"/>
</dbReference>
<dbReference type="PROSITE" id="PS51858">
    <property type="entry name" value="PPPDE"/>
    <property type="match status" value="1"/>
</dbReference>
<dbReference type="GO" id="GO:0006508">
    <property type="term" value="P:proteolysis"/>
    <property type="evidence" value="ECO:0007669"/>
    <property type="project" value="UniProtKB-KW"/>
</dbReference>
<dbReference type="EMBL" id="JAQMWT010000350">
    <property type="protein sequence ID" value="KAJ8603506.1"/>
    <property type="molecule type" value="Genomic_DNA"/>
</dbReference>
<dbReference type="AlphaFoldDB" id="A0AAD7UEA2"/>
<name>A0AAD7UEA2_9STRA</name>
<reference evidence="5" key="1">
    <citation type="submission" date="2023-01" db="EMBL/GenBank/DDBJ databases">
        <title>Metagenome sequencing of chrysophaentin producing Chrysophaeum taylorii.</title>
        <authorList>
            <person name="Davison J."/>
            <person name="Bewley C."/>
        </authorList>
    </citation>
    <scope>NUCLEOTIDE SEQUENCE</scope>
    <source>
        <strain evidence="5">NIES-1699</strain>
    </source>
</reference>
<keyword evidence="2" id="KW-0645">Protease</keyword>
<gene>
    <name evidence="5" type="ORF">CTAYLR_005120</name>
</gene>
<evidence type="ECO:0000313" key="6">
    <source>
        <dbReference type="Proteomes" id="UP001230188"/>
    </source>
</evidence>
<dbReference type="PANTHER" id="PTHR12378:SF80">
    <property type="entry name" value="IP06716P-RELATED"/>
    <property type="match status" value="1"/>
</dbReference>
<dbReference type="InterPro" id="IPR008580">
    <property type="entry name" value="PPPDE_dom"/>
</dbReference>
<evidence type="ECO:0000259" key="4">
    <source>
        <dbReference type="PROSITE" id="PS51858"/>
    </source>
</evidence>
<dbReference type="GO" id="GO:0101005">
    <property type="term" value="F:deubiquitinase activity"/>
    <property type="evidence" value="ECO:0007669"/>
    <property type="project" value="TreeGrafter"/>
</dbReference>
<dbReference type="Pfam" id="PF05903">
    <property type="entry name" value="Peptidase_C97"/>
    <property type="match status" value="1"/>
</dbReference>
<evidence type="ECO:0000256" key="2">
    <source>
        <dbReference type="ARBA" id="ARBA00022670"/>
    </source>
</evidence>
<comment type="caution">
    <text evidence="5">The sequence shown here is derived from an EMBL/GenBank/DDBJ whole genome shotgun (WGS) entry which is preliminary data.</text>
</comment>
<feature type="domain" description="PPPDE" evidence="4">
    <location>
        <begin position="1"/>
        <end position="137"/>
    </location>
</feature>
<dbReference type="Gene3D" id="3.90.1720.30">
    <property type="entry name" value="PPPDE domains"/>
    <property type="match status" value="1"/>
</dbReference>